<name>A0EAM9_PARTE</name>
<evidence type="ECO:0008006" key="4">
    <source>
        <dbReference type="Google" id="ProtNLM"/>
    </source>
</evidence>
<dbReference type="HOGENOM" id="CLU_2150748_0_0_1"/>
<feature type="transmembrane region" description="Helical" evidence="1">
    <location>
        <begin position="69"/>
        <end position="88"/>
    </location>
</feature>
<keyword evidence="1" id="KW-1133">Transmembrane helix</keyword>
<protein>
    <recommendedName>
        <fullName evidence="4">Major facilitator superfamily associated domain-containing protein</fullName>
    </recommendedName>
</protein>
<keyword evidence="1" id="KW-0812">Transmembrane</keyword>
<proteinExistence type="predicted"/>
<keyword evidence="1" id="KW-0472">Membrane</keyword>
<evidence type="ECO:0000256" key="1">
    <source>
        <dbReference type="SAM" id="Phobius"/>
    </source>
</evidence>
<gene>
    <name evidence="2" type="ORF">GSPATT00025080001</name>
</gene>
<dbReference type="RefSeq" id="XP_001459743.1">
    <property type="nucleotide sequence ID" value="XM_001459706.1"/>
</dbReference>
<dbReference type="Proteomes" id="UP000000600">
    <property type="component" value="Unassembled WGS sequence"/>
</dbReference>
<dbReference type="InParanoid" id="A0EAM9"/>
<dbReference type="AlphaFoldDB" id="A0EAM9"/>
<dbReference type="OrthoDB" id="6415790at2759"/>
<dbReference type="EMBL" id="CT868667">
    <property type="protein sequence ID" value="CAK92346.1"/>
    <property type="molecule type" value="Genomic_DNA"/>
</dbReference>
<organism evidence="2 3">
    <name type="scientific">Paramecium tetraurelia</name>
    <dbReference type="NCBI Taxonomy" id="5888"/>
    <lineage>
        <taxon>Eukaryota</taxon>
        <taxon>Sar</taxon>
        <taxon>Alveolata</taxon>
        <taxon>Ciliophora</taxon>
        <taxon>Intramacronucleata</taxon>
        <taxon>Oligohymenophorea</taxon>
        <taxon>Peniculida</taxon>
        <taxon>Parameciidae</taxon>
        <taxon>Paramecium</taxon>
    </lineage>
</organism>
<evidence type="ECO:0000313" key="3">
    <source>
        <dbReference type="Proteomes" id="UP000000600"/>
    </source>
</evidence>
<evidence type="ECO:0000313" key="2">
    <source>
        <dbReference type="EMBL" id="CAK92346.1"/>
    </source>
</evidence>
<dbReference type="KEGG" id="ptm:GSPATT00025080001"/>
<sequence length="112" mass="12390">MDFGFILCQFLGIQDIAIDGLATDLCKLYGESAAALIQNIGFTIGNSLLGSFLFIALHSSQHRSLETSFLILSILGLILTIILHLNLFEQVDNKKAQPPFRIQNKILLLNET</sequence>
<dbReference type="GeneID" id="5045528"/>
<accession>A0EAM9</accession>
<feature type="transmembrane region" description="Helical" evidence="1">
    <location>
        <begin position="33"/>
        <end position="57"/>
    </location>
</feature>
<keyword evidence="3" id="KW-1185">Reference proteome</keyword>
<reference evidence="2 3" key="1">
    <citation type="journal article" date="2006" name="Nature">
        <title>Global trends of whole-genome duplications revealed by the ciliate Paramecium tetraurelia.</title>
        <authorList>
            <consortium name="Genoscope"/>
            <person name="Aury J.-M."/>
            <person name="Jaillon O."/>
            <person name="Duret L."/>
            <person name="Noel B."/>
            <person name="Jubin C."/>
            <person name="Porcel B.M."/>
            <person name="Segurens B."/>
            <person name="Daubin V."/>
            <person name="Anthouard V."/>
            <person name="Aiach N."/>
            <person name="Arnaiz O."/>
            <person name="Billaut A."/>
            <person name="Beisson J."/>
            <person name="Blanc I."/>
            <person name="Bouhouche K."/>
            <person name="Camara F."/>
            <person name="Duharcourt S."/>
            <person name="Guigo R."/>
            <person name="Gogendeau D."/>
            <person name="Katinka M."/>
            <person name="Keller A.-M."/>
            <person name="Kissmehl R."/>
            <person name="Klotz C."/>
            <person name="Koll F."/>
            <person name="Le Moue A."/>
            <person name="Lepere C."/>
            <person name="Malinsky S."/>
            <person name="Nowacki M."/>
            <person name="Nowak J.K."/>
            <person name="Plattner H."/>
            <person name="Poulain J."/>
            <person name="Ruiz F."/>
            <person name="Serrano V."/>
            <person name="Zagulski M."/>
            <person name="Dessen P."/>
            <person name="Betermier M."/>
            <person name="Weissenbach J."/>
            <person name="Scarpelli C."/>
            <person name="Schachter V."/>
            <person name="Sperling L."/>
            <person name="Meyer E."/>
            <person name="Cohen J."/>
            <person name="Wincker P."/>
        </authorList>
    </citation>
    <scope>NUCLEOTIDE SEQUENCE [LARGE SCALE GENOMIC DNA]</scope>
    <source>
        <strain evidence="2 3">Stock d4-2</strain>
    </source>
</reference>